<evidence type="ECO:0000313" key="2">
    <source>
        <dbReference type="Proteomes" id="UP000274850"/>
    </source>
</evidence>
<proteinExistence type="predicted"/>
<evidence type="ECO:0000313" key="1">
    <source>
        <dbReference type="EMBL" id="SOB73961.1"/>
    </source>
</evidence>
<organism evidence="1">
    <name type="scientific">Cedratvirus lausannensis</name>
    <dbReference type="NCBI Taxonomy" id="2023205"/>
    <lineage>
        <taxon>Viruses</taxon>
        <taxon>Pithoviruses</taxon>
        <taxon>Orthocedratvirinae</taxon>
        <taxon>Alphacedratvirus</taxon>
        <taxon>Alphacedratvirus francolausannense</taxon>
    </lineage>
</organism>
<dbReference type="EMBL" id="LT907979">
    <property type="protein sequence ID" value="SOB73961.1"/>
    <property type="molecule type" value="Genomic_DNA"/>
</dbReference>
<keyword evidence="2" id="KW-1185">Reference proteome</keyword>
<gene>
    <name evidence="1" type="ORF">BQ9231_00078</name>
</gene>
<sequence length="88" mass="10464">MKSIFMNASLYSCQEIRTRIDEIERAEHKVMLVDEKLLFELIYFSALGEINKPVYKERKDKYLVLIDMESIERLKPFIRIDFPCSGNT</sequence>
<name>A0A285PWG9_9VIRU</name>
<accession>A0A285PWG9</accession>
<reference evidence="1" key="1">
    <citation type="submission" date="2017-08" db="EMBL/GenBank/DDBJ databases">
        <authorList>
            <person name="de Groot N.N."/>
        </authorList>
    </citation>
    <scope>NUCLEOTIDE SEQUENCE</scope>
</reference>
<protein>
    <submittedName>
        <fullName evidence="1">Uncharacterized protein</fullName>
    </submittedName>
</protein>
<dbReference type="Proteomes" id="UP000274850">
    <property type="component" value="Segment"/>
</dbReference>